<dbReference type="GO" id="GO:0016020">
    <property type="term" value="C:membrane"/>
    <property type="evidence" value="ECO:0007669"/>
    <property type="project" value="UniProtKB-SubCell"/>
</dbReference>
<dbReference type="GO" id="GO:0005739">
    <property type="term" value="C:mitochondrion"/>
    <property type="evidence" value="ECO:0007669"/>
    <property type="project" value="TreeGrafter"/>
</dbReference>
<evidence type="ECO:0000256" key="4">
    <source>
        <dbReference type="ARBA" id="ARBA00022989"/>
    </source>
</evidence>
<dbReference type="EMBL" id="KV878337">
    <property type="protein sequence ID" value="OJJ50008.1"/>
    <property type="molecule type" value="Genomic_DNA"/>
</dbReference>
<dbReference type="PANTHER" id="PTHR11266:SF113">
    <property type="entry name" value="MEMBRANE PROTEIN, MPV17_PMP22 FAMILY, PUTATIVE (AFU_ORTHOLOGUE AFUA_1G13840)-RELATED"/>
    <property type="match status" value="1"/>
</dbReference>
<feature type="region of interest" description="Disordered" evidence="7">
    <location>
        <begin position="15"/>
        <end position="39"/>
    </location>
</feature>
<protein>
    <submittedName>
        <fullName evidence="8">Uncharacterized protein</fullName>
    </submittedName>
</protein>
<dbReference type="InterPro" id="IPR007248">
    <property type="entry name" value="Mpv17_PMP22"/>
</dbReference>
<evidence type="ECO:0000256" key="5">
    <source>
        <dbReference type="ARBA" id="ARBA00023136"/>
    </source>
</evidence>
<evidence type="ECO:0000256" key="1">
    <source>
        <dbReference type="ARBA" id="ARBA00004141"/>
    </source>
</evidence>
<keyword evidence="3" id="KW-0812">Transmembrane</keyword>
<keyword evidence="4" id="KW-1133">Transmembrane helix</keyword>
<proteinExistence type="inferred from homology"/>
<evidence type="ECO:0000256" key="3">
    <source>
        <dbReference type="ARBA" id="ARBA00022692"/>
    </source>
</evidence>
<comment type="subcellular location">
    <subcellularLocation>
        <location evidence="1">Membrane</location>
        <topology evidence="1">Multi-pass membrane protein</topology>
    </subcellularLocation>
</comment>
<dbReference type="STRING" id="1073090.A0A1L9SS37"/>
<dbReference type="Pfam" id="PF04117">
    <property type="entry name" value="Mpv17_PMP22"/>
    <property type="match status" value="1"/>
</dbReference>
<dbReference type="RefSeq" id="XP_022584518.1">
    <property type="nucleotide sequence ID" value="XM_022722064.1"/>
</dbReference>
<reference evidence="9" key="1">
    <citation type="journal article" date="2017" name="Genome Biol.">
        <title>Comparative genomics reveals high biological diversity and specific adaptations in the industrially and medically important fungal genus Aspergillus.</title>
        <authorList>
            <person name="de Vries R.P."/>
            <person name="Riley R."/>
            <person name="Wiebenga A."/>
            <person name="Aguilar-Osorio G."/>
            <person name="Amillis S."/>
            <person name="Uchima C.A."/>
            <person name="Anderluh G."/>
            <person name="Asadollahi M."/>
            <person name="Askin M."/>
            <person name="Barry K."/>
            <person name="Battaglia E."/>
            <person name="Bayram O."/>
            <person name="Benocci T."/>
            <person name="Braus-Stromeyer S.A."/>
            <person name="Caldana C."/>
            <person name="Canovas D."/>
            <person name="Cerqueira G.C."/>
            <person name="Chen F."/>
            <person name="Chen W."/>
            <person name="Choi C."/>
            <person name="Clum A."/>
            <person name="Dos Santos R.A."/>
            <person name="Damasio A.R."/>
            <person name="Diallinas G."/>
            <person name="Emri T."/>
            <person name="Fekete E."/>
            <person name="Flipphi M."/>
            <person name="Freyberg S."/>
            <person name="Gallo A."/>
            <person name="Gournas C."/>
            <person name="Habgood R."/>
            <person name="Hainaut M."/>
            <person name="Harispe M.L."/>
            <person name="Henrissat B."/>
            <person name="Hilden K.S."/>
            <person name="Hope R."/>
            <person name="Hossain A."/>
            <person name="Karabika E."/>
            <person name="Karaffa L."/>
            <person name="Karanyi Z."/>
            <person name="Krasevec N."/>
            <person name="Kuo A."/>
            <person name="Kusch H."/>
            <person name="LaButti K."/>
            <person name="Lagendijk E.L."/>
            <person name="Lapidus A."/>
            <person name="Levasseur A."/>
            <person name="Lindquist E."/>
            <person name="Lipzen A."/>
            <person name="Logrieco A.F."/>
            <person name="MacCabe A."/>
            <person name="Maekelae M.R."/>
            <person name="Malavazi I."/>
            <person name="Melin P."/>
            <person name="Meyer V."/>
            <person name="Mielnichuk N."/>
            <person name="Miskei M."/>
            <person name="Molnar A.P."/>
            <person name="Mule G."/>
            <person name="Ngan C.Y."/>
            <person name="Orejas M."/>
            <person name="Orosz E."/>
            <person name="Ouedraogo J.P."/>
            <person name="Overkamp K.M."/>
            <person name="Park H.-S."/>
            <person name="Perrone G."/>
            <person name="Piumi F."/>
            <person name="Punt P.J."/>
            <person name="Ram A.F."/>
            <person name="Ramon A."/>
            <person name="Rauscher S."/>
            <person name="Record E."/>
            <person name="Riano-Pachon D.M."/>
            <person name="Robert V."/>
            <person name="Roehrig J."/>
            <person name="Ruller R."/>
            <person name="Salamov A."/>
            <person name="Salih N.S."/>
            <person name="Samson R.A."/>
            <person name="Sandor E."/>
            <person name="Sanguinetti M."/>
            <person name="Schuetze T."/>
            <person name="Sepcic K."/>
            <person name="Shelest E."/>
            <person name="Sherlock G."/>
            <person name="Sophianopoulou V."/>
            <person name="Squina F.M."/>
            <person name="Sun H."/>
            <person name="Susca A."/>
            <person name="Todd R.B."/>
            <person name="Tsang A."/>
            <person name="Unkles S.E."/>
            <person name="van de Wiele N."/>
            <person name="van Rossen-Uffink D."/>
            <person name="Oliveira J.V."/>
            <person name="Vesth T.C."/>
            <person name="Visser J."/>
            <person name="Yu J.-H."/>
            <person name="Zhou M."/>
            <person name="Andersen M.R."/>
            <person name="Archer D.B."/>
            <person name="Baker S.E."/>
            <person name="Benoit I."/>
            <person name="Brakhage A.A."/>
            <person name="Braus G.H."/>
            <person name="Fischer R."/>
            <person name="Frisvad J.C."/>
            <person name="Goldman G.H."/>
            <person name="Houbraken J."/>
            <person name="Oakley B."/>
            <person name="Pocsi I."/>
            <person name="Scazzocchio C."/>
            <person name="Seiboth B."/>
            <person name="vanKuyk P.A."/>
            <person name="Wortman J."/>
            <person name="Dyer P.S."/>
            <person name="Grigoriev I.V."/>
        </authorList>
    </citation>
    <scope>NUCLEOTIDE SEQUENCE [LARGE SCALE GENOMIC DNA]</scope>
    <source>
        <strain evidence="9">CBS 506.65</strain>
    </source>
</reference>
<dbReference type="GeneID" id="34608529"/>
<comment type="similarity">
    <text evidence="2 6">Belongs to the peroxisomal membrane protein PXMP2/4 family.</text>
</comment>
<evidence type="ECO:0000313" key="8">
    <source>
        <dbReference type="EMBL" id="OJJ50008.1"/>
    </source>
</evidence>
<gene>
    <name evidence="8" type="ORF">ASPZODRAFT_128596</name>
</gene>
<organism evidence="8 9">
    <name type="scientific">Penicilliopsis zonata CBS 506.65</name>
    <dbReference type="NCBI Taxonomy" id="1073090"/>
    <lineage>
        <taxon>Eukaryota</taxon>
        <taxon>Fungi</taxon>
        <taxon>Dikarya</taxon>
        <taxon>Ascomycota</taxon>
        <taxon>Pezizomycotina</taxon>
        <taxon>Eurotiomycetes</taxon>
        <taxon>Eurotiomycetidae</taxon>
        <taxon>Eurotiales</taxon>
        <taxon>Aspergillaceae</taxon>
        <taxon>Penicilliopsis</taxon>
    </lineage>
</organism>
<dbReference type="Proteomes" id="UP000184188">
    <property type="component" value="Unassembled WGS sequence"/>
</dbReference>
<evidence type="ECO:0000256" key="6">
    <source>
        <dbReference type="RuleBase" id="RU363053"/>
    </source>
</evidence>
<accession>A0A1L9SS37</accession>
<evidence type="ECO:0000256" key="2">
    <source>
        <dbReference type="ARBA" id="ARBA00006824"/>
    </source>
</evidence>
<dbReference type="OrthoDB" id="430207at2759"/>
<evidence type="ECO:0000256" key="7">
    <source>
        <dbReference type="SAM" id="MobiDB-lite"/>
    </source>
</evidence>
<dbReference type="AlphaFoldDB" id="A0A1L9SS37"/>
<dbReference type="VEuPathDB" id="FungiDB:ASPZODRAFT_128596"/>
<evidence type="ECO:0000313" key="9">
    <source>
        <dbReference type="Proteomes" id="UP000184188"/>
    </source>
</evidence>
<keyword evidence="9" id="KW-1185">Reference proteome</keyword>
<keyword evidence="5" id="KW-0472">Membrane</keyword>
<sequence length="257" mass="28915">MSFAKRPSLRFLRPRRFYSDKKTPSQNNAPSPTHPVKTVSNPAKRSLLQIIDSSPLGRLGRSFANVQRRRPYTTQLSSSFVIFLFGDLSAQLFFPQPADSNSEEGEFAPYDPWRTGRHLVIGVVSSIPQYKWFMFLHRNFNYTSKFRSILTKVAVQQAVFTPVFNTYFFGMQSLLAGGTIPETIERLKKALPVSISNSVKLWPIVTAFSFMYVPPEFRSVFSGIVAVGWQTYLSWLNQKAAQEVLAMELAAAAAAAA</sequence>
<dbReference type="PANTHER" id="PTHR11266">
    <property type="entry name" value="PEROXISOMAL MEMBRANE PROTEIN 2, PXMP2 MPV17"/>
    <property type="match status" value="1"/>
</dbReference>
<name>A0A1L9SS37_9EURO</name>